<dbReference type="GO" id="GO:0032259">
    <property type="term" value="P:methylation"/>
    <property type="evidence" value="ECO:0007669"/>
    <property type="project" value="UniProtKB-KW"/>
</dbReference>
<feature type="region of interest" description="Disordered" evidence="5">
    <location>
        <begin position="1"/>
        <end position="33"/>
    </location>
</feature>
<dbReference type="InterPro" id="IPR042086">
    <property type="entry name" value="MeTrfase_capping"/>
</dbReference>
<dbReference type="Proteomes" id="UP000436088">
    <property type="component" value="Unassembled WGS sequence"/>
</dbReference>
<evidence type="ECO:0000256" key="5">
    <source>
        <dbReference type="SAM" id="MobiDB-lite"/>
    </source>
</evidence>
<evidence type="ECO:0000313" key="7">
    <source>
        <dbReference type="Proteomes" id="UP000436088"/>
    </source>
</evidence>
<comment type="caution">
    <text evidence="6">The sequence shown here is derived from an EMBL/GenBank/DDBJ whole genome shotgun (WGS) entry which is preliminary data.</text>
</comment>
<protein>
    <submittedName>
        <fullName evidence="6">S-adenosyl-L-methionine-dependent methyltransferases superfamily protein</fullName>
    </submittedName>
</protein>
<dbReference type="GO" id="GO:0046872">
    <property type="term" value="F:metal ion binding"/>
    <property type="evidence" value="ECO:0007669"/>
    <property type="project" value="UniProtKB-KW"/>
</dbReference>
<evidence type="ECO:0000256" key="3">
    <source>
        <dbReference type="ARBA" id="ARBA00022723"/>
    </source>
</evidence>
<dbReference type="Gene3D" id="3.40.50.150">
    <property type="entry name" value="Vaccinia Virus protein VP39"/>
    <property type="match status" value="1"/>
</dbReference>
<dbReference type="Gene3D" id="1.10.1200.270">
    <property type="entry name" value="Methyltransferase, alpha-helical capping domain"/>
    <property type="match status" value="1"/>
</dbReference>
<proteinExistence type="predicted"/>
<keyword evidence="7" id="KW-1185">Reference proteome</keyword>
<dbReference type="Pfam" id="PF03492">
    <property type="entry name" value="Methyltransf_7"/>
    <property type="match status" value="1"/>
</dbReference>
<dbReference type="GO" id="GO:0008168">
    <property type="term" value="F:methyltransferase activity"/>
    <property type="evidence" value="ECO:0007669"/>
    <property type="project" value="UniProtKB-KW"/>
</dbReference>
<keyword evidence="1 6" id="KW-0489">Methyltransferase</keyword>
<dbReference type="AlphaFoldDB" id="A0A6A3BWC6"/>
<evidence type="ECO:0000313" key="6">
    <source>
        <dbReference type="EMBL" id="KAE8719219.1"/>
    </source>
</evidence>
<dbReference type="EMBL" id="VEPZ02000792">
    <property type="protein sequence ID" value="KAE8719219.1"/>
    <property type="molecule type" value="Genomic_DNA"/>
</dbReference>
<evidence type="ECO:0000256" key="1">
    <source>
        <dbReference type="ARBA" id="ARBA00022603"/>
    </source>
</evidence>
<evidence type="ECO:0000256" key="4">
    <source>
        <dbReference type="ARBA" id="ARBA00022842"/>
    </source>
</evidence>
<evidence type="ECO:0000256" key="2">
    <source>
        <dbReference type="ARBA" id="ARBA00022679"/>
    </source>
</evidence>
<accession>A0A6A3BWC6</accession>
<reference evidence="6" key="1">
    <citation type="submission" date="2019-09" db="EMBL/GenBank/DDBJ databases">
        <title>Draft genome information of white flower Hibiscus syriacus.</title>
        <authorList>
            <person name="Kim Y.-M."/>
        </authorList>
    </citation>
    <scope>NUCLEOTIDE SEQUENCE [LARGE SCALE GENOMIC DNA]</scope>
    <source>
        <strain evidence="6">YM2019G1</strain>
    </source>
</reference>
<keyword evidence="3" id="KW-0479">Metal-binding</keyword>
<keyword evidence="4" id="KW-0460">Magnesium</keyword>
<dbReference type="InterPro" id="IPR005299">
    <property type="entry name" value="MeTrfase_7"/>
</dbReference>
<name>A0A6A3BWC6_HIBSY</name>
<dbReference type="InterPro" id="IPR029063">
    <property type="entry name" value="SAM-dependent_MTases_sf"/>
</dbReference>
<dbReference type="SUPFAM" id="SSF53335">
    <property type="entry name" value="S-adenosyl-L-methionine-dependent methyltransferases"/>
    <property type="match status" value="1"/>
</dbReference>
<keyword evidence="2" id="KW-0808">Transferase</keyword>
<dbReference type="OrthoDB" id="1523883at2759"/>
<organism evidence="6 7">
    <name type="scientific">Hibiscus syriacus</name>
    <name type="common">Rose of Sharon</name>
    <dbReference type="NCBI Taxonomy" id="106335"/>
    <lineage>
        <taxon>Eukaryota</taxon>
        <taxon>Viridiplantae</taxon>
        <taxon>Streptophyta</taxon>
        <taxon>Embryophyta</taxon>
        <taxon>Tracheophyta</taxon>
        <taxon>Spermatophyta</taxon>
        <taxon>Magnoliopsida</taxon>
        <taxon>eudicotyledons</taxon>
        <taxon>Gunneridae</taxon>
        <taxon>Pentapetalae</taxon>
        <taxon>rosids</taxon>
        <taxon>malvids</taxon>
        <taxon>Malvales</taxon>
        <taxon>Malvaceae</taxon>
        <taxon>Malvoideae</taxon>
        <taxon>Hibiscus</taxon>
    </lineage>
</organism>
<gene>
    <name evidence="6" type="ORF">F3Y22_tig00109972pilonHSYRG00277</name>
</gene>
<sequence length="380" mass="42182">MAKVASDPTPLTGGNSGGGSGRRPLPDSGHVNGGDGAYSYTRNSYFQKFAVNVAKERIEGAIRMKLDVEKLSSRSNIMCIADLGCAVGPNTFNSMQDILHFMQQKYSVQCPKSDKTLKFLVFFNDQPSNDFNTLFTSLPREAPYLAAGVPGSFHGRLFPESSIHLAHCSYALHWLSGVPEELRDENSSAWNKGRIHYTNAPDEVVRAYAARFAKDMEDFLCARAEEIVEGGMMMIIMPGIPNGMSYDEVAASVMYEFMASSLMDMADEGLISEDEVDSFNLPIYTPSPEEMAVAVEKNGQFSMEILELTNSAALVDGRVDIKAWVSHVRAANEGMFTKNFAGDIIDEMFDRVTEKLFMFSKRLNSLYKDRTQLLVVLIRK</sequence>
<dbReference type="PANTHER" id="PTHR31009">
    <property type="entry name" value="S-ADENOSYL-L-METHIONINE:CARBOXYL METHYLTRANSFERASE FAMILY PROTEIN"/>
    <property type="match status" value="1"/>
</dbReference>